<dbReference type="Proteomes" id="UP000266482">
    <property type="component" value="Unassembled WGS sequence"/>
</dbReference>
<dbReference type="GO" id="GO:0016787">
    <property type="term" value="F:hydrolase activity"/>
    <property type="evidence" value="ECO:0007669"/>
    <property type="project" value="UniProtKB-KW"/>
</dbReference>
<dbReference type="GO" id="GO:0046872">
    <property type="term" value="F:metal ion binding"/>
    <property type="evidence" value="ECO:0007669"/>
    <property type="project" value="UniProtKB-KW"/>
</dbReference>
<comment type="caution">
    <text evidence="4">The sequence shown here is derived from an EMBL/GenBank/DDBJ whole genome shotgun (WGS) entry which is preliminary data.</text>
</comment>
<dbReference type="EMBL" id="QXQA01000015">
    <property type="protein sequence ID" value="RIX50337.1"/>
    <property type="molecule type" value="Genomic_DNA"/>
</dbReference>
<evidence type="ECO:0000256" key="1">
    <source>
        <dbReference type="ARBA" id="ARBA00010211"/>
    </source>
</evidence>
<dbReference type="SUPFAM" id="SSF56529">
    <property type="entry name" value="FAH"/>
    <property type="match status" value="1"/>
</dbReference>
<dbReference type="GO" id="GO:0019752">
    <property type="term" value="P:carboxylic acid metabolic process"/>
    <property type="evidence" value="ECO:0007669"/>
    <property type="project" value="UniProtKB-ARBA"/>
</dbReference>
<reference evidence="4 5" key="1">
    <citation type="submission" date="2018-09" db="EMBL/GenBank/DDBJ databases">
        <title>Paenibacillus aracenensis nov. sp. isolated from a cave in southern Spain.</title>
        <authorList>
            <person name="Jurado V."/>
            <person name="Gutierrez-Patricio S."/>
            <person name="Gonzalez-Pimentel J.L."/>
            <person name="Miller A.Z."/>
            <person name="Laiz L."/>
            <person name="Saiz-Jimenez C."/>
        </authorList>
    </citation>
    <scope>NUCLEOTIDE SEQUENCE [LARGE SCALE GENOMIC DNA]</scope>
    <source>
        <strain evidence="4 5">DSM 22867</strain>
    </source>
</reference>
<keyword evidence="5" id="KW-1185">Reference proteome</keyword>
<dbReference type="PANTHER" id="PTHR42796:SF4">
    <property type="entry name" value="FUMARYLACETOACETATE HYDROLASE DOMAIN-CONTAINING PROTEIN 2A"/>
    <property type="match status" value="1"/>
</dbReference>
<evidence type="ECO:0000313" key="4">
    <source>
        <dbReference type="EMBL" id="RIX50337.1"/>
    </source>
</evidence>
<dbReference type="GO" id="GO:0016853">
    <property type="term" value="F:isomerase activity"/>
    <property type="evidence" value="ECO:0007669"/>
    <property type="project" value="UniProtKB-ARBA"/>
</dbReference>
<organism evidence="4 5">
    <name type="scientific">Paenibacillus nanensis</name>
    <dbReference type="NCBI Taxonomy" id="393251"/>
    <lineage>
        <taxon>Bacteria</taxon>
        <taxon>Bacillati</taxon>
        <taxon>Bacillota</taxon>
        <taxon>Bacilli</taxon>
        <taxon>Bacillales</taxon>
        <taxon>Paenibacillaceae</taxon>
        <taxon>Paenibacillus</taxon>
    </lineage>
</organism>
<evidence type="ECO:0000313" key="5">
    <source>
        <dbReference type="Proteomes" id="UP000266482"/>
    </source>
</evidence>
<keyword evidence="2" id="KW-0479">Metal-binding</keyword>
<dbReference type="Pfam" id="PF01557">
    <property type="entry name" value="FAA_hydrolase"/>
    <property type="match status" value="1"/>
</dbReference>
<accession>A0A3A1UP48</accession>
<protein>
    <submittedName>
        <fullName evidence="4">FAA hydrolase family protein</fullName>
    </submittedName>
</protein>
<dbReference type="PANTHER" id="PTHR42796">
    <property type="entry name" value="FUMARYLACETOACETATE HYDROLASE DOMAIN-CONTAINING PROTEIN 2A-RELATED"/>
    <property type="match status" value="1"/>
</dbReference>
<feature type="domain" description="Fumarylacetoacetase-like C-terminal" evidence="3">
    <location>
        <begin position="51"/>
        <end position="255"/>
    </location>
</feature>
<dbReference type="FunFam" id="3.90.850.10:FF:000002">
    <property type="entry name" value="2-hydroxyhepta-2,4-diene-1,7-dioate isomerase"/>
    <property type="match status" value="1"/>
</dbReference>
<comment type="similarity">
    <text evidence="1">Belongs to the FAH family.</text>
</comment>
<dbReference type="AlphaFoldDB" id="A0A3A1UP48"/>
<evidence type="ECO:0000259" key="3">
    <source>
        <dbReference type="Pfam" id="PF01557"/>
    </source>
</evidence>
<name>A0A3A1UP48_9BACL</name>
<dbReference type="InterPro" id="IPR036663">
    <property type="entry name" value="Fumarylacetoacetase_C_sf"/>
</dbReference>
<dbReference type="InterPro" id="IPR051121">
    <property type="entry name" value="FAH"/>
</dbReference>
<dbReference type="Gene3D" id="3.90.850.10">
    <property type="entry name" value="Fumarylacetoacetase-like, C-terminal domain"/>
    <property type="match status" value="1"/>
</dbReference>
<proteinExistence type="inferred from homology"/>
<evidence type="ECO:0000256" key="2">
    <source>
        <dbReference type="ARBA" id="ARBA00022723"/>
    </source>
</evidence>
<sequence length="260" mass="28746">MEEDDQIISFQKGLSAKEIIRHPDRYRAEDGAKRRRLDEVKLLPPITDPEKIICIGLNYYDHVLESQMEVPKVPVLFPKYNNCLAGHGDEIVIPSEVTQCDYEVELAVVVGKTAKRVPVESALDYVYGYTILNDVSARDIQLHEPQWTRGKTIDGFAPTGPWIVTADEISNPGQLGISLKLNGEAMQASNTKELIFDIPYLISFLSRTLTLQPGDIISTGTPPGVGMGRKPPVWLKDGDVVEATVEGIGTLRNTFAAERG</sequence>
<dbReference type="OrthoDB" id="9805307at2"/>
<keyword evidence="4" id="KW-0378">Hydrolase</keyword>
<dbReference type="InterPro" id="IPR011234">
    <property type="entry name" value="Fumarylacetoacetase-like_C"/>
</dbReference>
<gene>
    <name evidence="4" type="ORF">D3P08_20885</name>
</gene>